<comment type="caution">
    <text evidence="6">The sequence shown here is derived from an EMBL/GenBank/DDBJ whole genome shotgun (WGS) entry which is preliminary data.</text>
</comment>
<dbReference type="SUPFAM" id="SSF46894">
    <property type="entry name" value="C-terminal effector domain of the bipartite response regulators"/>
    <property type="match status" value="1"/>
</dbReference>
<evidence type="ECO:0000256" key="3">
    <source>
        <dbReference type="ARBA" id="ARBA00024867"/>
    </source>
</evidence>
<dbReference type="PROSITE" id="PS50110">
    <property type="entry name" value="RESPONSE_REGULATORY"/>
    <property type="match status" value="1"/>
</dbReference>
<evidence type="ECO:0000313" key="6">
    <source>
        <dbReference type="EMBL" id="HIX06946.1"/>
    </source>
</evidence>
<dbReference type="InterPro" id="IPR051677">
    <property type="entry name" value="AfsR-DnrI-RedD_regulator"/>
</dbReference>
<gene>
    <name evidence="6" type="ORF">H9741_00555</name>
</gene>
<evidence type="ECO:0000259" key="5">
    <source>
        <dbReference type="PROSITE" id="PS50110"/>
    </source>
</evidence>
<feature type="modified residue" description="4-aspartylphosphate" evidence="4">
    <location>
        <position position="53"/>
    </location>
</feature>
<dbReference type="Proteomes" id="UP000824204">
    <property type="component" value="Unassembled WGS sequence"/>
</dbReference>
<dbReference type="SUPFAM" id="SSF52172">
    <property type="entry name" value="CheY-like"/>
    <property type="match status" value="1"/>
</dbReference>
<dbReference type="Gene3D" id="1.10.10.10">
    <property type="entry name" value="Winged helix-like DNA-binding domain superfamily/Winged helix DNA-binding domain"/>
    <property type="match status" value="1"/>
</dbReference>
<dbReference type="Pfam" id="PF00072">
    <property type="entry name" value="Response_reg"/>
    <property type="match status" value="1"/>
</dbReference>
<evidence type="ECO:0000256" key="4">
    <source>
        <dbReference type="PROSITE-ProRule" id="PRU00169"/>
    </source>
</evidence>
<protein>
    <recommendedName>
        <fullName evidence="1">Stage 0 sporulation protein A homolog</fullName>
    </recommendedName>
</protein>
<dbReference type="Gene3D" id="3.40.50.2300">
    <property type="match status" value="1"/>
</dbReference>
<evidence type="ECO:0000256" key="2">
    <source>
        <dbReference type="ARBA" id="ARBA00023125"/>
    </source>
</evidence>
<sequence length="257" mass="29457">MKIIIVDDELSALHAFLDEVIGERDIEYKFFRDDKAEIEEYVSANRVEAAFLDINMPGINGMDLAAHLIGIRGDIKIVFITAQKVGVQDLDELVRKHTIGFVYKPYNKTVLDNYFCVLRHLAPELTVKMFGSFDCFVNGNIVTFTSKKSKELFALLLAYNGKSLSMTDAISQLWPDTPLEKSKKLYRDAVCKLRRTLEAVRFTCVRFGRALLVLNRENISCDYWDYLESGRGDYNGEFLKSYDWSVSYLPALDKRKG</sequence>
<keyword evidence="2" id="KW-0238">DNA-binding</keyword>
<organism evidence="6 7">
    <name type="scientific">Candidatus Borkfalkia faecipullorum</name>
    <dbReference type="NCBI Taxonomy" id="2838510"/>
    <lineage>
        <taxon>Bacteria</taxon>
        <taxon>Bacillati</taxon>
        <taxon>Bacillota</taxon>
        <taxon>Clostridia</taxon>
        <taxon>Christensenellales</taxon>
        <taxon>Christensenellaceae</taxon>
        <taxon>Candidatus Borkfalkia</taxon>
    </lineage>
</organism>
<dbReference type="PANTHER" id="PTHR35807">
    <property type="entry name" value="TRANSCRIPTIONAL REGULATOR REDD-RELATED"/>
    <property type="match status" value="1"/>
</dbReference>
<dbReference type="GO" id="GO:0006355">
    <property type="term" value="P:regulation of DNA-templated transcription"/>
    <property type="evidence" value="ECO:0007669"/>
    <property type="project" value="InterPro"/>
</dbReference>
<proteinExistence type="predicted"/>
<dbReference type="InterPro" id="IPR011006">
    <property type="entry name" value="CheY-like_superfamily"/>
</dbReference>
<evidence type="ECO:0000313" key="7">
    <source>
        <dbReference type="Proteomes" id="UP000824204"/>
    </source>
</evidence>
<dbReference type="InterPro" id="IPR016032">
    <property type="entry name" value="Sig_transdc_resp-reg_C-effctor"/>
</dbReference>
<reference evidence="6" key="2">
    <citation type="submission" date="2021-04" db="EMBL/GenBank/DDBJ databases">
        <authorList>
            <person name="Gilroy R."/>
        </authorList>
    </citation>
    <scope>NUCLEOTIDE SEQUENCE</scope>
    <source>
        <strain evidence="6">811</strain>
    </source>
</reference>
<accession>A0A9D1V6L7</accession>
<feature type="domain" description="Response regulatory" evidence="5">
    <location>
        <begin position="2"/>
        <end position="119"/>
    </location>
</feature>
<dbReference type="InterPro" id="IPR001789">
    <property type="entry name" value="Sig_transdc_resp-reg_receiver"/>
</dbReference>
<dbReference type="GO" id="GO:0003677">
    <property type="term" value="F:DNA binding"/>
    <property type="evidence" value="ECO:0007669"/>
    <property type="project" value="UniProtKB-KW"/>
</dbReference>
<name>A0A9D1V6L7_9FIRM</name>
<comment type="function">
    <text evidence="3">May play the central regulatory role in sporulation. It may be an element of the effector pathway responsible for the activation of sporulation genes in response to nutritional stress. Spo0A may act in concert with spo0H (a sigma factor) to control the expression of some genes that are critical to the sporulation process.</text>
</comment>
<dbReference type="EMBL" id="DXFX01000007">
    <property type="protein sequence ID" value="HIX06946.1"/>
    <property type="molecule type" value="Genomic_DNA"/>
</dbReference>
<dbReference type="InterPro" id="IPR036388">
    <property type="entry name" value="WH-like_DNA-bd_sf"/>
</dbReference>
<keyword evidence="4" id="KW-0597">Phosphoprotein</keyword>
<dbReference type="AlphaFoldDB" id="A0A9D1V6L7"/>
<dbReference type="GO" id="GO:0000160">
    <property type="term" value="P:phosphorelay signal transduction system"/>
    <property type="evidence" value="ECO:0007669"/>
    <property type="project" value="InterPro"/>
</dbReference>
<evidence type="ECO:0000256" key="1">
    <source>
        <dbReference type="ARBA" id="ARBA00018672"/>
    </source>
</evidence>
<dbReference type="SMART" id="SM00448">
    <property type="entry name" value="REC"/>
    <property type="match status" value="1"/>
</dbReference>
<reference evidence="6" key="1">
    <citation type="journal article" date="2021" name="PeerJ">
        <title>Extensive microbial diversity within the chicken gut microbiome revealed by metagenomics and culture.</title>
        <authorList>
            <person name="Gilroy R."/>
            <person name="Ravi A."/>
            <person name="Getino M."/>
            <person name="Pursley I."/>
            <person name="Horton D.L."/>
            <person name="Alikhan N.F."/>
            <person name="Baker D."/>
            <person name="Gharbi K."/>
            <person name="Hall N."/>
            <person name="Watson M."/>
            <person name="Adriaenssens E.M."/>
            <person name="Foster-Nyarko E."/>
            <person name="Jarju S."/>
            <person name="Secka A."/>
            <person name="Antonio M."/>
            <person name="Oren A."/>
            <person name="Chaudhuri R.R."/>
            <person name="La Ragione R."/>
            <person name="Hildebrand F."/>
            <person name="Pallen M.J."/>
        </authorList>
    </citation>
    <scope>NUCLEOTIDE SEQUENCE</scope>
    <source>
        <strain evidence="6">811</strain>
    </source>
</reference>